<dbReference type="PROSITE" id="PS51371">
    <property type="entry name" value="CBS"/>
    <property type="match status" value="2"/>
</dbReference>
<evidence type="ECO:0000256" key="1">
    <source>
        <dbReference type="ARBA" id="ARBA00006750"/>
    </source>
</evidence>
<feature type="compositionally biased region" description="Gly residues" evidence="5">
    <location>
        <begin position="93"/>
        <end position="117"/>
    </location>
</feature>
<dbReference type="OrthoDB" id="531008at2759"/>
<dbReference type="PANTHER" id="PTHR13780:SF35">
    <property type="entry name" value="LD22662P"/>
    <property type="match status" value="1"/>
</dbReference>
<comment type="similarity">
    <text evidence="1">Belongs to the 5'-AMP-activated protein kinase gamma subunit family.</text>
</comment>
<keyword evidence="2" id="KW-0677">Repeat</keyword>
<evidence type="ECO:0000313" key="8">
    <source>
        <dbReference type="Proteomes" id="UP000054498"/>
    </source>
</evidence>
<evidence type="ECO:0000256" key="5">
    <source>
        <dbReference type="SAM" id="MobiDB-lite"/>
    </source>
</evidence>
<evidence type="ECO:0000256" key="3">
    <source>
        <dbReference type="ARBA" id="ARBA00023122"/>
    </source>
</evidence>
<protein>
    <recommendedName>
        <fullName evidence="6">CBS domain-containing protein</fullName>
    </recommendedName>
</protein>
<dbReference type="KEGG" id="mng:MNEG_3330"/>
<dbReference type="RefSeq" id="XP_013903650.1">
    <property type="nucleotide sequence ID" value="XM_014048196.1"/>
</dbReference>
<evidence type="ECO:0000259" key="6">
    <source>
        <dbReference type="PROSITE" id="PS51371"/>
    </source>
</evidence>
<dbReference type="STRING" id="145388.A0A0D2NI72"/>
<name>A0A0D2NI72_9CHLO</name>
<organism evidence="7 8">
    <name type="scientific">Monoraphidium neglectum</name>
    <dbReference type="NCBI Taxonomy" id="145388"/>
    <lineage>
        <taxon>Eukaryota</taxon>
        <taxon>Viridiplantae</taxon>
        <taxon>Chlorophyta</taxon>
        <taxon>core chlorophytes</taxon>
        <taxon>Chlorophyceae</taxon>
        <taxon>CS clade</taxon>
        <taxon>Sphaeropleales</taxon>
        <taxon>Selenastraceae</taxon>
        <taxon>Monoraphidium</taxon>
    </lineage>
</organism>
<keyword evidence="3 4" id="KW-0129">CBS domain</keyword>
<evidence type="ECO:0000256" key="4">
    <source>
        <dbReference type="PROSITE-ProRule" id="PRU00703"/>
    </source>
</evidence>
<gene>
    <name evidence="7" type="ORF">MNEG_3330</name>
</gene>
<dbReference type="InterPro" id="IPR000644">
    <property type="entry name" value="CBS_dom"/>
</dbReference>
<dbReference type="AlphaFoldDB" id="A0A0D2NI72"/>
<dbReference type="GeneID" id="25736208"/>
<dbReference type="InterPro" id="IPR046342">
    <property type="entry name" value="CBS_dom_sf"/>
</dbReference>
<accession>A0A0D2NI72</accession>
<proteinExistence type="inferred from homology"/>
<dbReference type="Gene3D" id="3.10.580.10">
    <property type="entry name" value="CBS-domain"/>
    <property type="match status" value="2"/>
</dbReference>
<dbReference type="Pfam" id="PF00571">
    <property type="entry name" value="CBS"/>
    <property type="match status" value="2"/>
</dbReference>
<dbReference type="Proteomes" id="UP000054498">
    <property type="component" value="Unassembled WGS sequence"/>
</dbReference>
<dbReference type="EMBL" id="KK100633">
    <property type="protein sequence ID" value="KIZ04631.1"/>
    <property type="molecule type" value="Genomic_DNA"/>
</dbReference>
<dbReference type="SMART" id="SM00116">
    <property type="entry name" value="CBS"/>
    <property type="match status" value="2"/>
</dbReference>
<feature type="domain" description="CBS" evidence="6">
    <location>
        <begin position="239"/>
        <end position="294"/>
    </location>
</feature>
<keyword evidence="8" id="KW-1185">Reference proteome</keyword>
<dbReference type="PANTHER" id="PTHR13780">
    <property type="entry name" value="AMP-ACTIVATED PROTEIN KINASE, GAMMA REGULATORY SUBUNIT"/>
    <property type="match status" value="1"/>
</dbReference>
<evidence type="ECO:0000313" key="7">
    <source>
        <dbReference type="EMBL" id="KIZ04631.1"/>
    </source>
</evidence>
<reference evidence="7 8" key="1">
    <citation type="journal article" date="2013" name="BMC Genomics">
        <title>Reconstruction of the lipid metabolism for the microalga Monoraphidium neglectum from its genome sequence reveals characteristics suitable for biofuel production.</title>
        <authorList>
            <person name="Bogen C."/>
            <person name="Al-Dilaimi A."/>
            <person name="Albersmeier A."/>
            <person name="Wichmann J."/>
            <person name="Grundmann M."/>
            <person name="Rupp O."/>
            <person name="Lauersen K.J."/>
            <person name="Blifernez-Klassen O."/>
            <person name="Kalinowski J."/>
            <person name="Goesmann A."/>
            <person name="Mussgnug J.H."/>
            <person name="Kruse O."/>
        </authorList>
    </citation>
    <scope>NUCLEOTIDE SEQUENCE [LARGE SCALE GENOMIC DNA]</scope>
    <source>
        <strain evidence="7 8">SAG 48.87</strain>
    </source>
</reference>
<sequence>MAPILSCDPGGLEVPSVLHIATLGGVTACLMRHFRASLASLPLLAQPLCSLALGTWSEEAVGEDDAAAYRQRQQQAVAMMMARRADSGRGAQAPGGGPGQANGGCAQDGGGGKGGGGGALRVRPLQVVHPSTPLTAALGLLLEAGVSALPVVDERGVLLDVYARADITQLCRGNAYNRLQWEDVTVGQALSTAPSALPGWVQGSAHGVAGADGHQIGFGAGSNEAAVRGGSQLGGGAGMGKPGRVAVAARDDALRTVVERLSLPGVRRLVVVQRGTGRVEGVVSLSDVAALLFM</sequence>
<feature type="domain" description="CBS" evidence="6">
    <location>
        <begin position="121"/>
        <end position="179"/>
    </location>
</feature>
<evidence type="ECO:0000256" key="2">
    <source>
        <dbReference type="ARBA" id="ARBA00022737"/>
    </source>
</evidence>
<dbReference type="InterPro" id="IPR050511">
    <property type="entry name" value="AMPK_gamma/SDS23_families"/>
</dbReference>
<dbReference type="SUPFAM" id="SSF54631">
    <property type="entry name" value="CBS-domain pair"/>
    <property type="match status" value="2"/>
</dbReference>
<feature type="region of interest" description="Disordered" evidence="5">
    <location>
        <begin position="84"/>
        <end position="117"/>
    </location>
</feature>